<evidence type="ECO:0000313" key="1">
    <source>
        <dbReference type="EMBL" id="CNE75963.1"/>
    </source>
</evidence>
<proteinExistence type="predicted"/>
<gene>
    <name evidence="1" type="ORF">ERS008491_02200</name>
</gene>
<dbReference type="Proteomes" id="UP000045824">
    <property type="component" value="Unassembled WGS sequence"/>
</dbReference>
<reference evidence="1 2" key="1">
    <citation type="submission" date="2015-03" db="EMBL/GenBank/DDBJ databases">
        <authorList>
            <person name="Murphy D."/>
        </authorList>
    </citation>
    <scope>NUCLEOTIDE SEQUENCE [LARGE SCALE GENOMIC DNA]</scope>
    <source>
        <strain evidence="1 2">FCF326</strain>
    </source>
</reference>
<evidence type="ECO:0000313" key="2">
    <source>
        <dbReference type="Proteomes" id="UP000045824"/>
    </source>
</evidence>
<protein>
    <submittedName>
        <fullName evidence="1">Uncharacterized protein</fullName>
    </submittedName>
</protein>
<dbReference type="AlphaFoldDB" id="A0A0T9LBI6"/>
<organism evidence="1 2">
    <name type="scientific">Yersinia kristensenii</name>
    <dbReference type="NCBI Taxonomy" id="28152"/>
    <lineage>
        <taxon>Bacteria</taxon>
        <taxon>Pseudomonadati</taxon>
        <taxon>Pseudomonadota</taxon>
        <taxon>Gammaproteobacteria</taxon>
        <taxon>Enterobacterales</taxon>
        <taxon>Yersiniaceae</taxon>
        <taxon>Yersinia</taxon>
    </lineage>
</organism>
<name>A0A0T9LBI6_YERKR</name>
<accession>A0A0T9LBI6</accession>
<dbReference type="EMBL" id="CPYI01000007">
    <property type="protein sequence ID" value="CNE75963.1"/>
    <property type="molecule type" value="Genomic_DNA"/>
</dbReference>
<sequence>MTLAIERKRSIDSPLYFLLWIKAAILFCFSKKLLMNTLSLLIEITKSGKKYLPEQIITQINLTG</sequence>